<feature type="compositionally biased region" description="Polar residues" evidence="3">
    <location>
        <begin position="860"/>
        <end position="871"/>
    </location>
</feature>
<dbReference type="Gene3D" id="1.10.840.10">
    <property type="entry name" value="Ras guanine-nucleotide exchange factors catalytic domain"/>
    <property type="match status" value="1"/>
</dbReference>
<evidence type="ECO:0000256" key="1">
    <source>
        <dbReference type="ARBA" id="ARBA00022658"/>
    </source>
</evidence>
<feature type="compositionally biased region" description="Polar residues" evidence="3">
    <location>
        <begin position="571"/>
        <end position="583"/>
    </location>
</feature>
<feature type="region of interest" description="Disordered" evidence="3">
    <location>
        <begin position="830"/>
        <end position="898"/>
    </location>
</feature>
<feature type="region of interest" description="Disordered" evidence="3">
    <location>
        <begin position="1"/>
        <end position="25"/>
    </location>
</feature>
<dbReference type="GO" id="GO:0005886">
    <property type="term" value="C:plasma membrane"/>
    <property type="evidence" value="ECO:0007669"/>
    <property type="project" value="TreeGrafter"/>
</dbReference>
<evidence type="ECO:0000313" key="6">
    <source>
        <dbReference type="Proteomes" id="UP001163046"/>
    </source>
</evidence>
<feature type="compositionally biased region" description="Basic and acidic residues" evidence="3">
    <location>
        <begin position="878"/>
        <end position="891"/>
    </location>
</feature>
<dbReference type="Proteomes" id="UP001163046">
    <property type="component" value="Unassembled WGS sequence"/>
</dbReference>
<dbReference type="GO" id="GO:0007265">
    <property type="term" value="P:Ras protein signal transduction"/>
    <property type="evidence" value="ECO:0007669"/>
    <property type="project" value="TreeGrafter"/>
</dbReference>
<dbReference type="PANTHER" id="PTHR23113">
    <property type="entry name" value="GUANINE NUCLEOTIDE EXCHANGE FACTOR"/>
    <property type="match status" value="1"/>
</dbReference>
<protein>
    <recommendedName>
        <fullName evidence="4">Ras-GEF domain-containing protein</fullName>
    </recommendedName>
</protein>
<feature type="region of interest" description="Disordered" evidence="3">
    <location>
        <begin position="497"/>
        <end position="544"/>
    </location>
</feature>
<feature type="compositionally biased region" description="Basic and acidic residues" evidence="3">
    <location>
        <begin position="273"/>
        <end position="284"/>
    </location>
</feature>
<dbReference type="CDD" id="cd00155">
    <property type="entry name" value="RasGEF"/>
    <property type="match status" value="1"/>
</dbReference>
<feature type="compositionally biased region" description="Polar residues" evidence="3">
    <location>
        <begin position="955"/>
        <end position="966"/>
    </location>
</feature>
<evidence type="ECO:0000259" key="4">
    <source>
        <dbReference type="PROSITE" id="PS50009"/>
    </source>
</evidence>
<dbReference type="SUPFAM" id="SSF48366">
    <property type="entry name" value="Ras GEF"/>
    <property type="match status" value="1"/>
</dbReference>
<dbReference type="PANTHER" id="PTHR23113:SF368">
    <property type="entry name" value="CELL DIVISION CONTROL PROTEIN 25"/>
    <property type="match status" value="1"/>
</dbReference>
<keyword evidence="6" id="KW-1185">Reference proteome</keyword>
<feature type="compositionally biased region" description="Basic and acidic residues" evidence="3">
    <location>
        <begin position="497"/>
        <end position="509"/>
    </location>
</feature>
<keyword evidence="1 2" id="KW-0344">Guanine-nucleotide releasing factor</keyword>
<feature type="region of interest" description="Disordered" evidence="3">
    <location>
        <begin position="560"/>
        <end position="593"/>
    </location>
</feature>
<dbReference type="GO" id="GO:0005085">
    <property type="term" value="F:guanyl-nucleotide exchange factor activity"/>
    <property type="evidence" value="ECO:0007669"/>
    <property type="project" value="UniProtKB-KW"/>
</dbReference>
<feature type="compositionally biased region" description="Polar residues" evidence="3">
    <location>
        <begin position="1097"/>
        <end position="1117"/>
    </location>
</feature>
<evidence type="ECO:0000313" key="5">
    <source>
        <dbReference type="EMBL" id="KAJ7387858.1"/>
    </source>
</evidence>
<feature type="region of interest" description="Disordered" evidence="3">
    <location>
        <begin position="273"/>
        <end position="292"/>
    </location>
</feature>
<feature type="domain" description="Ras-GEF" evidence="4">
    <location>
        <begin position="653"/>
        <end position="881"/>
    </location>
</feature>
<dbReference type="SMART" id="SM00147">
    <property type="entry name" value="RasGEF"/>
    <property type="match status" value="1"/>
</dbReference>
<dbReference type="InterPro" id="IPR001895">
    <property type="entry name" value="RASGEF_cat_dom"/>
</dbReference>
<dbReference type="AlphaFoldDB" id="A0A9W9ZTZ2"/>
<accession>A0A9W9ZTZ2</accession>
<feature type="region of interest" description="Disordered" evidence="3">
    <location>
        <begin position="384"/>
        <end position="442"/>
    </location>
</feature>
<feature type="compositionally biased region" description="Polar residues" evidence="3">
    <location>
        <begin position="511"/>
        <end position="537"/>
    </location>
</feature>
<dbReference type="InterPro" id="IPR036964">
    <property type="entry name" value="RASGEF_cat_dom_sf"/>
</dbReference>
<proteinExistence type="predicted"/>
<dbReference type="InterPro" id="IPR008937">
    <property type="entry name" value="Ras-like_GEF"/>
</dbReference>
<dbReference type="Pfam" id="PF00617">
    <property type="entry name" value="RasGEF"/>
    <property type="match status" value="1"/>
</dbReference>
<sequence>MASDVEPNFHGANNNIRSMRRGVPGGTMSLPITDGEVLIESEFLELSSQRHYSKTVHILLTDEFVFVKETRDRRDSEAHVLQYESGKTVTKFRRSDVSIKVCEGCPFTFKARWSKETPLWKTYELCGKEEVWPKWLRSFSVEEPRGHHMIPSNHICEIEGDSDSEDCSDDDGEDVQIPRYITLTVDRTISVWSMSMLNPSNVRRLAITQHHRPSLSGLVGNNSDDEQDLFDTLNAGSLYRSNSHPRLSLVKPFRCSSLPDIDDLENVCVDSDLKNHGCRTRGETSADDPNQALNSSALLEREGDKQDKNSTLATLQQRVENLRAHPSNLNFVRRGKGDDPAWDSLTTPKHRRKHSLNVALTNEANRIPMPSDSGVRLGARSPGFDWKQEQSQENKMTHKTKTPETSLSPKKTDLSRNIKLSTKRSDSLPCSRRPDLSHVTRPVSERGSACKVGVARQLDFKDDMAAELSDSNQPPRKDKLKRFWTILYKKRPKLRMHPVESDDSVKESDDTCSIKSGEGNSSIVTDSDAQNGVNSVTGAVRRGGFSNNFTASKDKILGLASTKEDHRMVTSPVQSRQESSGESTPIGRPSFSYSGSMRKKKLVKKILSPIFKSSSQEEEMSNQATSPTGEVPQSPDVVDSYVPDLSQRLIDIDAALFAREITLIDKELFIRIPWPELANCGWMTKDKYVTSPNVMAMVEFFNRVALLAASEILSQDTPSGRARAISKVIQIADKCHLLGNFNSLKALLAGLQSTPVYRLKETWKEVPSKRKKKFRDLSILMGESENFSLYRSELSGCLENGPCLPFLGNFLTEIAQTHTYMTCRRKKLIKGGKQSPLTRRNDKIDRTDGAIMNGGPPNRNGMTGHSVTGHSVTADGETSPRDKENVSDRRNAKVKRTPSRSKLWRFYNRQSINDSGVMLNRSRNSSAEVLDMPDGDLRKDLTTSSDSVITSTSSLNESPRNANSGNSSRTPSRPPLLRRLSETSSNHNGISFSIKPKRRLSESKTGETRRSFLKGLGRRTPSSQSVKEGRVSRGPSSEKLTVSLSTLSVTENSNNLRSFVEKLAKSQSSPSVKEGGRLSPELSPGPLDRSPEVEVKLSSSHNSLVEDSPNTSSHALQSGTEKQLWSFQIASIQYDFVSRPFVRHFLLSASFNSEEDNYRLSLKRETPAKKTGS</sequence>
<dbReference type="PROSITE" id="PS50009">
    <property type="entry name" value="RASGEF_CAT"/>
    <property type="match status" value="1"/>
</dbReference>
<organism evidence="5 6">
    <name type="scientific">Desmophyllum pertusum</name>
    <dbReference type="NCBI Taxonomy" id="174260"/>
    <lineage>
        <taxon>Eukaryota</taxon>
        <taxon>Metazoa</taxon>
        <taxon>Cnidaria</taxon>
        <taxon>Anthozoa</taxon>
        <taxon>Hexacorallia</taxon>
        <taxon>Scleractinia</taxon>
        <taxon>Caryophylliina</taxon>
        <taxon>Caryophylliidae</taxon>
        <taxon>Desmophyllum</taxon>
    </lineage>
</organism>
<feature type="region of interest" description="Disordered" evidence="3">
    <location>
        <begin position="613"/>
        <end position="636"/>
    </location>
</feature>
<dbReference type="OrthoDB" id="6021951at2759"/>
<comment type="caution">
    <text evidence="5">The sequence shown here is derived from an EMBL/GenBank/DDBJ whole genome shotgun (WGS) entry which is preliminary data.</text>
</comment>
<feature type="region of interest" description="Disordered" evidence="3">
    <location>
        <begin position="1064"/>
        <end position="1117"/>
    </location>
</feature>
<name>A0A9W9ZTZ2_9CNID</name>
<evidence type="ECO:0000256" key="2">
    <source>
        <dbReference type="PROSITE-ProRule" id="PRU00168"/>
    </source>
</evidence>
<dbReference type="EMBL" id="MU825873">
    <property type="protein sequence ID" value="KAJ7387858.1"/>
    <property type="molecule type" value="Genomic_DNA"/>
</dbReference>
<feature type="compositionally biased region" description="Basic and acidic residues" evidence="3">
    <location>
        <begin position="839"/>
        <end position="848"/>
    </location>
</feature>
<feature type="compositionally biased region" description="Low complexity" evidence="3">
    <location>
        <begin position="967"/>
        <end position="985"/>
    </location>
</feature>
<feature type="region of interest" description="Disordered" evidence="3">
    <location>
        <begin position="917"/>
        <end position="1039"/>
    </location>
</feature>
<gene>
    <name evidence="5" type="ORF">OS493_001206</name>
</gene>
<feature type="compositionally biased region" description="Low complexity" evidence="3">
    <location>
        <begin position="942"/>
        <end position="954"/>
    </location>
</feature>
<reference evidence="5" key="1">
    <citation type="submission" date="2023-01" db="EMBL/GenBank/DDBJ databases">
        <title>Genome assembly of the deep-sea coral Lophelia pertusa.</title>
        <authorList>
            <person name="Herrera S."/>
            <person name="Cordes E."/>
        </authorList>
    </citation>
    <scope>NUCLEOTIDE SEQUENCE</scope>
    <source>
        <strain evidence="5">USNM1676648</strain>
        <tissue evidence="5">Polyp</tissue>
    </source>
</reference>
<feature type="compositionally biased region" description="Basic and acidic residues" evidence="3">
    <location>
        <begin position="999"/>
        <end position="1010"/>
    </location>
</feature>
<feature type="compositionally biased region" description="Basic and acidic residues" evidence="3">
    <location>
        <begin position="386"/>
        <end position="396"/>
    </location>
</feature>
<dbReference type="InterPro" id="IPR023578">
    <property type="entry name" value="Ras_GEF_dom_sf"/>
</dbReference>
<evidence type="ECO:0000256" key="3">
    <source>
        <dbReference type="SAM" id="MobiDB-lite"/>
    </source>
</evidence>